<accession>A0AAW1Y476</accession>
<comment type="caution">
    <text evidence="1">The sequence shown here is derived from an EMBL/GenBank/DDBJ whole genome shotgun (WGS) entry which is preliminary data.</text>
</comment>
<gene>
    <name evidence="1" type="ORF">M0R45_009610</name>
</gene>
<protein>
    <submittedName>
        <fullName evidence="1">Uncharacterized protein</fullName>
    </submittedName>
</protein>
<organism evidence="1 2">
    <name type="scientific">Rubus argutus</name>
    <name type="common">Southern blackberry</name>
    <dbReference type="NCBI Taxonomy" id="59490"/>
    <lineage>
        <taxon>Eukaryota</taxon>
        <taxon>Viridiplantae</taxon>
        <taxon>Streptophyta</taxon>
        <taxon>Embryophyta</taxon>
        <taxon>Tracheophyta</taxon>
        <taxon>Spermatophyta</taxon>
        <taxon>Magnoliopsida</taxon>
        <taxon>eudicotyledons</taxon>
        <taxon>Gunneridae</taxon>
        <taxon>Pentapetalae</taxon>
        <taxon>rosids</taxon>
        <taxon>fabids</taxon>
        <taxon>Rosales</taxon>
        <taxon>Rosaceae</taxon>
        <taxon>Rosoideae</taxon>
        <taxon>Rosoideae incertae sedis</taxon>
        <taxon>Rubus</taxon>
    </lineage>
</organism>
<dbReference type="Proteomes" id="UP001457282">
    <property type="component" value="Unassembled WGS sequence"/>
</dbReference>
<evidence type="ECO:0000313" key="2">
    <source>
        <dbReference type="Proteomes" id="UP001457282"/>
    </source>
</evidence>
<name>A0AAW1Y476_RUBAR</name>
<reference evidence="1 2" key="1">
    <citation type="journal article" date="2023" name="G3 (Bethesda)">
        <title>A chromosome-length genome assembly and annotation of blackberry (Rubus argutus, cv. 'Hillquist').</title>
        <authorList>
            <person name="Bruna T."/>
            <person name="Aryal R."/>
            <person name="Dudchenko O."/>
            <person name="Sargent D.J."/>
            <person name="Mead D."/>
            <person name="Buti M."/>
            <person name="Cavallini A."/>
            <person name="Hytonen T."/>
            <person name="Andres J."/>
            <person name="Pham M."/>
            <person name="Weisz D."/>
            <person name="Mascagni F."/>
            <person name="Usai G."/>
            <person name="Natali L."/>
            <person name="Bassil N."/>
            <person name="Fernandez G.E."/>
            <person name="Lomsadze A."/>
            <person name="Armour M."/>
            <person name="Olukolu B."/>
            <person name="Poorten T."/>
            <person name="Britton C."/>
            <person name="Davik J."/>
            <person name="Ashrafi H."/>
            <person name="Aiden E.L."/>
            <person name="Borodovsky M."/>
            <person name="Worthington M."/>
        </authorList>
    </citation>
    <scope>NUCLEOTIDE SEQUENCE [LARGE SCALE GENOMIC DNA]</scope>
    <source>
        <strain evidence="1">PI 553951</strain>
    </source>
</reference>
<evidence type="ECO:0000313" key="1">
    <source>
        <dbReference type="EMBL" id="KAK9944026.1"/>
    </source>
</evidence>
<keyword evidence="2" id="KW-1185">Reference proteome</keyword>
<dbReference type="AlphaFoldDB" id="A0AAW1Y476"/>
<dbReference type="EMBL" id="JBEDUW010000002">
    <property type="protein sequence ID" value="KAK9944026.1"/>
    <property type="molecule type" value="Genomic_DNA"/>
</dbReference>
<proteinExistence type="predicted"/>
<sequence>MRTGRAELGVDAGSVVVKPWTVELELNRDADRIEVQRCGCEPVSLSPSPKPSSQKLITVDAICVAAPVHRNNPRPLALHDLCPARPIQPCCL</sequence>